<accession>G8ZS85</accession>
<reference evidence="3 4" key="1">
    <citation type="journal article" date="2011" name="Proc. Natl. Acad. Sci. U.S.A.">
        <title>Evolutionary erosion of yeast sex chromosomes by mating-type switching accidents.</title>
        <authorList>
            <person name="Gordon J.L."/>
            <person name="Armisen D."/>
            <person name="Proux-Wera E."/>
            <person name="Oheigeartaigh S.S."/>
            <person name="Byrne K.P."/>
            <person name="Wolfe K.H."/>
        </authorList>
    </citation>
    <scope>NUCLEOTIDE SEQUENCE [LARGE SCALE GENOMIC DNA]</scope>
    <source>
        <strain evidence="4">ATCC 10662 / CBS 1146 / NBRC 0425 / NCYC 2629 / NRRL Y-866</strain>
    </source>
</reference>
<dbReference type="EMBL" id="HE616744">
    <property type="protein sequence ID" value="CCE91377.1"/>
    <property type="molecule type" value="Genomic_DNA"/>
</dbReference>
<evidence type="ECO:0000313" key="4">
    <source>
        <dbReference type="Proteomes" id="UP000005627"/>
    </source>
</evidence>
<dbReference type="HOGENOM" id="CLU_092647_3_1_1"/>
<dbReference type="Proteomes" id="UP000005627">
    <property type="component" value="Chromosome 3"/>
</dbReference>
<dbReference type="InterPro" id="IPR039258">
    <property type="entry name" value="ZNF511"/>
</dbReference>
<proteinExistence type="predicted"/>
<evidence type="ECO:0000313" key="3">
    <source>
        <dbReference type="EMBL" id="CCE91377.1"/>
    </source>
</evidence>
<dbReference type="KEGG" id="tdl:TDEL_0C04880"/>
<keyword evidence="1" id="KW-0479">Metal-binding</keyword>
<dbReference type="PROSITE" id="PS00028">
    <property type="entry name" value="ZINC_FINGER_C2H2_1"/>
    <property type="match status" value="2"/>
</dbReference>
<organism evidence="3 4">
    <name type="scientific">Torulaspora delbrueckii</name>
    <name type="common">Yeast</name>
    <name type="synonym">Candida colliculosa</name>
    <dbReference type="NCBI Taxonomy" id="4950"/>
    <lineage>
        <taxon>Eukaryota</taxon>
        <taxon>Fungi</taxon>
        <taxon>Dikarya</taxon>
        <taxon>Ascomycota</taxon>
        <taxon>Saccharomycotina</taxon>
        <taxon>Saccharomycetes</taxon>
        <taxon>Saccharomycetales</taxon>
        <taxon>Saccharomycetaceae</taxon>
        <taxon>Torulaspora</taxon>
    </lineage>
</organism>
<dbReference type="GeneID" id="11500712"/>
<dbReference type="OrthoDB" id="18440at2759"/>
<dbReference type="InterPro" id="IPR013087">
    <property type="entry name" value="Znf_C2H2_type"/>
</dbReference>
<dbReference type="InParanoid" id="G8ZS85"/>
<dbReference type="RefSeq" id="XP_003680588.1">
    <property type="nucleotide sequence ID" value="XM_003680540.1"/>
</dbReference>
<evidence type="ECO:0000259" key="2">
    <source>
        <dbReference type="PROSITE" id="PS50157"/>
    </source>
</evidence>
<dbReference type="eggNOG" id="KOG4173">
    <property type="taxonomic scope" value="Eukaryota"/>
</dbReference>
<keyword evidence="1" id="KW-0863">Zinc-finger</keyword>
<name>G8ZS85_TORDE</name>
<keyword evidence="4" id="KW-1185">Reference proteome</keyword>
<dbReference type="PANTHER" id="PTHR21354:SF0">
    <property type="entry name" value="ZINC FINGER PROTEIN 511"/>
    <property type="match status" value="1"/>
</dbReference>
<sequence length="131" mass="15492">MSLKRRSESLEFNERYADKDNRDTDGIICQVAPCHDIYVPIELYASHMTQYHDHRCEECGRNLVTECLLQLHLEELHNPFTSKTNLLYGCFEQHCVEKFKCHRDRIAHLKNVHGYPDGFDFDVVRNGKCYQ</sequence>
<dbReference type="AlphaFoldDB" id="G8ZS85"/>
<keyword evidence="1" id="KW-0862">Zinc</keyword>
<dbReference type="PANTHER" id="PTHR21354">
    <property type="entry name" value="ZINC FINGER PROTEIN 511"/>
    <property type="match status" value="1"/>
</dbReference>
<protein>
    <recommendedName>
        <fullName evidence="2">C2H2-type domain-containing protein</fullName>
    </recommendedName>
</protein>
<gene>
    <name evidence="3" type="primary">TDEL0C04880</name>
    <name evidence="3" type="ORF">TDEL_0C04880</name>
</gene>
<feature type="domain" description="C2H2-type" evidence="2">
    <location>
        <begin position="54"/>
        <end position="77"/>
    </location>
</feature>
<dbReference type="GO" id="GO:0008270">
    <property type="term" value="F:zinc ion binding"/>
    <property type="evidence" value="ECO:0007669"/>
    <property type="project" value="UniProtKB-KW"/>
</dbReference>
<dbReference type="PROSITE" id="PS50157">
    <property type="entry name" value="ZINC_FINGER_C2H2_2"/>
    <property type="match status" value="1"/>
</dbReference>
<evidence type="ECO:0000256" key="1">
    <source>
        <dbReference type="PROSITE-ProRule" id="PRU00042"/>
    </source>
</evidence>